<evidence type="ECO:0000256" key="2">
    <source>
        <dbReference type="ARBA" id="ARBA00006555"/>
    </source>
</evidence>
<sequence>MSIITQVRAQLAQAQNTSNTGLYSIQQYTPVIQPVQIQNSAQQKKWKQAGTILAVAGVHLGLFWLAEHLPTPELELSQPEPVVMEIIQPEALPQIEEIQPPEIPPITEQPTPNEPPPVQQPVQAQQPVQPQIKPVDSKPVQPQQEVKSVLPPEPAPVPEPVAKVQEVPVIPAKGYAGYLSNPAPEYPEVALERGWEGEVILRVKVSPEGQPIVVNVQRSSGKKLLDDTAVKTVKRWKFSPAKQGNQAVEGWVEVPIGFQLPE</sequence>
<dbReference type="GO" id="GO:0098797">
    <property type="term" value="C:plasma membrane protein complex"/>
    <property type="evidence" value="ECO:0007669"/>
    <property type="project" value="TreeGrafter"/>
</dbReference>
<dbReference type="EMBL" id="PHRG01000002">
    <property type="protein sequence ID" value="PJO76073.1"/>
    <property type="molecule type" value="Genomic_DNA"/>
</dbReference>
<keyword evidence="4" id="KW-1003">Cell membrane</keyword>
<dbReference type="Gene3D" id="3.30.1150.10">
    <property type="match status" value="1"/>
</dbReference>
<evidence type="ECO:0000256" key="3">
    <source>
        <dbReference type="ARBA" id="ARBA00022448"/>
    </source>
</evidence>
<keyword evidence="6" id="KW-0812">Transmembrane</keyword>
<dbReference type="RefSeq" id="WP_100534769.1">
    <property type="nucleotide sequence ID" value="NZ_CBDBYO010000014.1"/>
</dbReference>
<proteinExistence type="inferred from homology"/>
<feature type="region of interest" description="Disordered" evidence="10">
    <location>
        <begin position="101"/>
        <end position="154"/>
    </location>
</feature>
<evidence type="ECO:0000256" key="1">
    <source>
        <dbReference type="ARBA" id="ARBA00004383"/>
    </source>
</evidence>
<evidence type="ECO:0000256" key="8">
    <source>
        <dbReference type="ARBA" id="ARBA00022989"/>
    </source>
</evidence>
<evidence type="ECO:0000313" key="12">
    <source>
        <dbReference type="EMBL" id="PJO76073.1"/>
    </source>
</evidence>
<comment type="similarity">
    <text evidence="2">Belongs to the TonB family.</text>
</comment>
<dbReference type="InterPro" id="IPR006260">
    <property type="entry name" value="TonB/TolA_C"/>
</dbReference>
<feature type="compositionally biased region" description="Low complexity" evidence="10">
    <location>
        <begin position="120"/>
        <end position="134"/>
    </location>
</feature>
<evidence type="ECO:0000256" key="10">
    <source>
        <dbReference type="SAM" id="MobiDB-lite"/>
    </source>
</evidence>
<accession>A0A2H9YTY2</accession>
<dbReference type="InterPro" id="IPR051045">
    <property type="entry name" value="TonB-dependent_transducer"/>
</dbReference>
<comment type="subcellular location">
    <subcellularLocation>
        <location evidence="1">Cell inner membrane</location>
        <topology evidence="1">Single-pass membrane protein</topology>
        <orientation evidence="1">Periplasmic side</orientation>
    </subcellularLocation>
</comment>
<feature type="compositionally biased region" description="Low complexity" evidence="10">
    <location>
        <begin position="101"/>
        <end position="111"/>
    </location>
</feature>
<dbReference type="SUPFAM" id="SSF74653">
    <property type="entry name" value="TolA/TonB C-terminal domain"/>
    <property type="match status" value="1"/>
</dbReference>
<dbReference type="Pfam" id="PF03544">
    <property type="entry name" value="TonB_C"/>
    <property type="match status" value="1"/>
</dbReference>
<evidence type="ECO:0000313" key="13">
    <source>
        <dbReference type="Proteomes" id="UP000243446"/>
    </source>
</evidence>
<comment type="caution">
    <text evidence="12">The sequence shown here is derived from an EMBL/GenBank/DDBJ whole genome shotgun (WGS) entry which is preliminary data.</text>
</comment>
<dbReference type="NCBIfam" id="TIGR01352">
    <property type="entry name" value="tonB_Cterm"/>
    <property type="match status" value="1"/>
</dbReference>
<keyword evidence="9" id="KW-0472">Membrane</keyword>
<gene>
    <name evidence="12" type="ORF">CWI32_04695</name>
</gene>
<dbReference type="InterPro" id="IPR037682">
    <property type="entry name" value="TonB_C"/>
</dbReference>
<reference evidence="12 13" key="1">
    <citation type="submission" date="2017-11" db="EMBL/GenBank/DDBJ databases">
        <title>Revising the taxonomy of the Acinetobacter lwoffii group: the description of Acinetobacter pseudolwoffii sp. nov. and emended description of Acinetobacter lwoffii.</title>
        <authorList>
            <person name="Nemec A."/>
            <person name="Radolfova-Krizova L."/>
        </authorList>
    </citation>
    <scope>NUCLEOTIDE SEQUENCE [LARGE SCALE GENOMIC DNA]</scope>
    <source>
        <strain evidence="12 13">ANC 5044</strain>
    </source>
</reference>
<evidence type="ECO:0000256" key="7">
    <source>
        <dbReference type="ARBA" id="ARBA00022927"/>
    </source>
</evidence>
<dbReference type="GeneID" id="97175616"/>
<name>A0A2H9YTY2_9GAMM</name>
<evidence type="ECO:0000256" key="4">
    <source>
        <dbReference type="ARBA" id="ARBA00022475"/>
    </source>
</evidence>
<dbReference type="GO" id="GO:0031992">
    <property type="term" value="F:energy transducer activity"/>
    <property type="evidence" value="ECO:0007669"/>
    <property type="project" value="TreeGrafter"/>
</dbReference>
<dbReference type="GO" id="GO:0015031">
    <property type="term" value="P:protein transport"/>
    <property type="evidence" value="ECO:0007669"/>
    <property type="project" value="UniProtKB-KW"/>
</dbReference>
<evidence type="ECO:0000256" key="6">
    <source>
        <dbReference type="ARBA" id="ARBA00022692"/>
    </source>
</evidence>
<keyword evidence="5" id="KW-0997">Cell inner membrane</keyword>
<evidence type="ECO:0000256" key="5">
    <source>
        <dbReference type="ARBA" id="ARBA00022519"/>
    </source>
</evidence>
<dbReference type="AlphaFoldDB" id="A0A2H9YTY2"/>
<evidence type="ECO:0000259" key="11">
    <source>
        <dbReference type="PROSITE" id="PS52015"/>
    </source>
</evidence>
<dbReference type="PROSITE" id="PS52015">
    <property type="entry name" value="TONB_CTD"/>
    <property type="match status" value="1"/>
</dbReference>
<keyword evidence="3" id="KW-0813">Transport</keyword>
<dbReference type="PANTHER" id="PTHR33446">
    <property type="entry name" value="PROTEIN TONB-RELATED"/>
    <property type="match status" value="1"/>
</dbReference>
<dbReference type="GO" id="GO:0055085">
    <property type="term" value="P:transmembrane transport"/>
    <property type="evidence" value="ECO:0007669"/>
    <property type="project" value="InterPro"/>
</dbReference>
<organism evidence="12 13">
    <name type="scientific">Acinetobacter pseudolwoffii</name>
    <dbReference type="NCBI Taxonomy" id="2053287"/>
    <lineage>
        <taxon>Bacteria</taxon>
        <taxon>Pseudomonadati</taxon>
        <taxon>Pseudomonadota</taxon>
        <taxon>Gammaproteobacteria</taxon>
        <taxon>Moraxellales</taxon>
        <taxon>Moraxellaceae</taxon>
        <taxon>Acinetobacter</taxon>
    </lineage>
</organism>
<evidence type="ECO:0000256" key="9">
    <source>
        <dbReference type="ARBA" id="ARBA00023136"/>
    </source>
</evidence>
<protein>
    <submittedName>
        <fullName evidence="12">Energy transducer TonB</fullName>
    </submittedName>
</protein>
<keyword evidence="8" id="KW-1133">Transmembrane helix</keyword>
<dbReference type="Proteomes" id="UP000243446">
    <property type="component" value="Unassembled WGS sequence"/>
</dbReference>
<dbReference type="PANTHER" id="PTHR33446:SF2">
    <property type="entry name" value="PROTEIN TONB"/>
    <property type="match status" value="1"/>
</dbReference>
<keyword evidence="7" id="KW-0653">Protein transport</keyword>
<feature type="domain" description="TonB C-terminal" evidence="11">
    <location>
        <begin position="171"/>
        <end position="262"/>
    </location>
</feature>